<accession>K2PNE5</accession>
<dbReference type="Proteomes" id="UP000007364">
    <property type="component" value="Unassembled WGS sequence"/>
</dbReference>
<gene>
    <name evidence="1" type="ORF">I215_14134</name>
</gene>
<dbReference type="EMBL" id="AMSG01000032">
    <property type="protein sequence ID" value="EKF54075.1"/>
    <property type="molecule type" value="Genomic_DNA"/>
</dbReference>
<sequence>MRNERYDFLHLPEEFHKKHKTCEFLLYQIEDFILKDEYKKLRTQTIDLESDLDLLDGENILDYLSRNGKSKEHNEIVTSHVLNALIADICQFLQIALFSSLQERLTVTFSLIRKPFVYDLIIILRLYLTEDFLEKFNTEDYFDTAKLSKDELIELINASENMLFTKSIKASDVYNFIFEYSDSDSLINMSNKALHPSTTRNKNNKTEIQNINFVFSTKESHKSQWDYIYRRLPFLLLYLNEILECVIFNHLEIDDEIYMSRLTERAKFLENNKN</sequence>
<organism evidence="1 2">
    <name type="scientific">Galbibacter marinus</name>
    <dbReference type="NCBI Taxonomy" id="555500"/>
    <lineage>
        <taxon>Bacteria</taxon>
        <taxon>Pseudomonadati</taxon>
        <taxon>Bacteroidota</taxon>
        <taxon>Flavobacteriia</taxon>
        <taxon>Flavobacteriales</taxon>
        <taxon>Flavobacteriaceae</taxon>
        <taxon>Galbibacter</taxon>
    </lineage>
</organism>
<name>K2PNE5_9FLAO</name>
<reference evidence="1 2" key="1">
    <citation type="journal article" date="2012" name="J. Bacteriol.">
        <title>Genome Sequence of Galbibacter marinum Type Strain ck-I2-15.</title>
        <authorList>
            <person name="Lai Q."/>
            <person name="Li C."/>
            <person name="Shao Z."/>
        </authorList>
    </citation>
    <scope>NUCLEOTIDE SEQUENCE [LARGE SCALE GENOMIC DNA]</scope>
    <source>
        <strain evidence="2">ck-I2-15</strain>
    </source>
</reference>
<dbReference type="OrthoDB" id="2111564at2"/>
<comment type="caution">
    <text evidence="1">The sequence shown here is derived from an EMBL/GenBank/DDBJ whole genome shotgun (WGS) entry which is preliminary data.</text>
</comment>
<protein>
    <submittedName>
        <fullName evidence="1">Uncharacterized protein</fullName>
    </submittedName>
</protein>
<proteinExistence type="predicted"/>
<dbReference type="eggNOG" id="ENOG5032R4N">
    <property type="taxonomic scope" value="Bacteria"/>
</dbReference>
<dbReference type="AlphaFoldDB" id="K2PNE5"/>
<evidence type="ECO:0000313" key="1">
    <source>
        <dbReference type="EMBL" id="EKF54075.1"/>
    </source>
</evidence>
<dbReference type="RefSeq" id="WP_008992659.1">
    <property type="nucleotide sequence ID" value="NZ_AMSG01000032.1"/>
</dbReference>
<evidence type="ECO:0000313" key="2">
    <source>
        <dbReference type="Proteomes" id="UP000007364"/>
    </source>
</evidence>
<keyword evidence="2" id="KW-1185">Reference proteome</keyword>